<accession>A0ACB9IF45</accession>
<reference evidence="2" key="1">
    <citation type="journal article" date="2022" name="Mol. Ecol. Resour.">
        <title>The genomes of chicory, endive, great burdock and yacon provide insights into Asteraceae palaeo-polyploidization history and plant inulin production.</title>
        <authorList>
            <person name="Fan W."/>
            <person name="Wang S."/>
            <person name="Wang H."/>
            <person name="Wang A."/>
            <person name="Jiang F."/>
            <person name="Liu H."/>
            <person name="Zhao H."/>
            <person name="Xu D."/>
            <person name="Zhang Y."/>
        </authorList>
    </citation>
    <scope>NUCLEOTIDE SEQUENCE [LARGE SCALE GENOMIC DNA]</scope>
    <source>
        <strain evidence="2">cv. Yunnan</strain>
    </source>
</reference>
<reference evidence="1 2" key="2">
    <citation type="journal article" date="2022" name="Mol. Ecol. Resour.">
        <title>The genomes of chicory, endive, great burdock and yacon provide insights into Asteraceae paleo-polyploidization history and plant inulin production.</title>
        <authorList>
            <person name="Fan W."/>
            <person name="Wang S."/>
            <person name="Wang H."/>
            <person name="Wang A."/>
            <person name="Jiang F."/>
            <person name="Liu H."/>
            <person name="Zhao H."/>
            <person name="Xu D."/>
            <person name="Zhang Y."/>
        </authorList>
    </citation>
    <scope>NUCLEOTIDE SEQUENCE [LARGE SCALE GENOMIC DNA]</scope>
    <source>
        <strain evidence="2">cv. Yunnan</strain>
        <tissue evidence="1">Leaves</tissue>
    </source>
</reference>
<dbReference type="Proteomes" id="UP001056120">
    <property type="component" value="Linkage Group LG09"/>
</dbReference>
<protein>
    <submittedName>
        <fullName evidence="1">Uncharacterized protein</fullName>
    </submittedName>
</protein>
<organism evidence="1 2">
    <name type="scientific">Smallanthus sonchifolius</name>
    <dbReference type="NCBI Taxonomy" id="185202"/>
    <lineage>
        <taxon>Eukaryota</taxon>
        <taxon>Viridiplantae</taxon>
        <taxon>Streptophyta</taxon>
        <taxon>Embryophyta</taxon>
        <taxon>Tracheophyta</taxon>
        <taxon>Spermatophyta</taxon>
        <taxon>Magnoliopsida</taxon>
        <taxon>eudicotyledons</taxon>
        <taxon>Gunneridae</taxon>
        <taxon>Pentapetalae</taxon>
        <taxon>asterids</taxon>
        <taxon>campanulids</taxon>
        <taxon>Asterales</taxon>
        <taxon>Asteraceae</taxon>
        <taxon>Asteroideae</taxon>
        <taxon>Heliantheae alliance</taxon>
        <taxon>Millerieae</taxon>
        <taxon>Smallanthus</taxon>
    </lineage>
</organism>
<keyword evidence="2" id="KW-1185">Reference proteome</keyword>
<comment type="caution">
    <text evidence="1">The sequence shown here is derived from an EMBL/GenBank/DDBJ whole genome shotgun (WGS) entry which is preliminary data.</text>
</comment>
<sequence>MGLSLKTVPPPFNGNYTSMPVEDDVTTYLLVAKNNNILRDDCILVEPDVSAVVVKPKIPKDFKKVNFVKAGDLNQEVLKIEKISNTEFIQNKIFEEAEKFEKESKDPFFKK</sequence>
<name>A0ACB9IF45_9ASTR</name>
<evidence type="ECO:0000313" key="2">
    <source>
        <dbReference type="Proteomes" id="UP001056120"/>
    </source>
</evidence>
<proteinExistence type="predicted"/>
<dbReference type="EMBL" id="CM042026">
    <property type="protein sequence ID" value="KAI3805707.1"/>
    <property type="molecule type" value="Genomic_DNA"/>
</dbReference>
<gene>
    <name evidence="1" type="ORF">L1987_28322</name>
</gene>
<evidence type="ECO:0000313" key="1">
    <source>
        <dbReference type="EMBL" id="KAI3805707.1"/>
    </source>
</evidence>